<gene>
    <name evidence="2" type="ORF">GCM10025865_04020</name>
</gene>
<reference evidence="3" key="1">
    <citation type="journal article" date="2019" name="Int. J. Syst. Evol. Microbiol.">
        <title>The Global Catalogue of Microorganisms (GCM) 10K type strain sequencing project: providing services to taxonomists for standard genome sequencing and annotation.</title>
        <authorList>
            <consortium name="The Broad Institute Genomics Platform"/>
            <consortium name="The Broad Institute Genome Sequencing Center for Infectious Disease"/>
            <person name="Wu L."/>
            <person name="Ma J."/>
        </authorList>
    </citation>
    <scope>NUCLEOTIDE SEQUENCE [LARGE SCALE GENOMIC DNA]</scope>
    <source>
        <strain evidence="3">NBRC 108565</strain>
    </source>
</reference>
<organism evidence="2 3">
    <name type="scientific">Paraoerskovia sediminicola</name>
    <dbReference type="NCBI Taxonomy" id="1138587"/>
    <lineage>
        <taxon>Bacteria</taxon>
        <taxon>Bacillati</taxon>
        <taxon>Actinomycetota</taxon>
        <taxon>Actinomycetes</taxon>
        <taxon>Micrococcales</taxon>
        <taxon>Cellulomonadaceae</taxon>
        <taxon>Paraoerskovia</taxon>
    </lineage>
</organism>
<dbReference type="Proteomes" id="UP001321475">
    <property type="component" value="Chromosome"/>
</dbReference>
<evidence type="ECO:0000256" key="1">
    <source>
        <dbReference type="SAM" id="MobiDB-lite"/>
    </source>
</evidence>
<evidence type="ECO:0000313" key="2">
    <source>
        <dbReference type="EMBL" id="BDZ41103.1"/>
    </source>
</evidence>
<feature type="compositionally biased region" description="Basic and acidic residues" evidence="1">
    <location>
        <begin position="1"/>
        <end position="10"/>
    </location>
</feature>
<evidence type="ECO:0000313" key="3">
    <source>
        <dbReference type="Proteomes" id="UP001321475"/>
    </source>
</evidence>
<proteinExistence type="predicted"/>
<dbReference type="EMBL" id="AP027729">
    <property type="protein sequence ID" value="BDZ41103.1"/>
    <property type="molecule type" value="Genomic_DNA"/>
</dbReference>
<feature type="compositionally biased region" description="Basic and acidic residues" evidence="1">
    <location>
        <begin position="24"/>
        <end position="46"/>
    </location>
</feature>
<keyword evidence="3" id="KW-1185">Reference proteome</keyword>
<protein>
    <submittedName>
        <fullName evidence="2">Uncharacterized protein</fullName>
    </submittedName>
</protein>
<accession>A0ABN6XA71</accession>
<sequence length="141" mass="15181">MDVDDVRPDLAQDVAHAPGPAPRVDGEPRREPRAEPVHRDTSRVLDRAGVLATGPEGRGEDVDVVPGSGLCCGEVADLRLDPARPGAKQSVTWTMRMMGRLLARRHSHSMVPGGLLVTSSTTRFTSLTSLVMRVEMTESTS</sequence>
<name>A0ABN6XA71_9CELL</name>
<feature type="region of interest" description="Disordered" evidence="1">
    <location>
        <begin position="1"/>
        <end position="62"/>
    </location>
</feature>